<proteinExistence type="predicted"/>
<accession>A0ACC2FQC8</accession>
<evidence type="ECO:0000313" key="1">
    <source>
        <dbReference type="EMBL" id="KAJ7993526.1"/>
    </source>
</evidence>
<gene>
    <name evidence="1" type="ORF">DPEC_G00273320</name>
</gene>
<comment type="caution">
    <text evidence="1">The sequence shown here is derived from an EMBL/GenBank/DDBJ whole genome shotgun (WGS) entry which is preliminary data.</text>
</comment>
<keyword evidence="2" id="KW-1185">Reference proteome</keyword>
<organism evidence="1 2">
    <name type="scientific">Dallia pectoralis</name>
    <name type="common">Alaska blackfish</name>
    <dbReference type="NCBI Taxonomy" id="75939"/>
    <lineage>
        <taxon>Eukaryota</taxon>
        <taxon>Metazoa</taxon>
        <taxon>Chordata</taxon>
        <taxon>Craniata</taxon>
        <taxon>Vertebrata</taxon>
        <taxon>Euteleostomi</taxon>
        <taxon>Actinopterygii</taxon>
        <taxon>Neopterygii</taxon>
        <taxon>Teleostei</taxon>
        <taxon>Protacanthopterygii</taxon>
        <taxon>Esociformes</taxon>
        <taxon>Umbridae</taxon>
        <taxon>Dallia</taxon>
    </lineage>
</organism>
<evidence type="ECO:0000313" key="2">
    <source>
        <dbReference type="Proteomes" id="UP001157502"/>
    </source>
</evidence>
<reference evidence="1" key="1">
    <citation type="submission" date="2021-05" db="EMBL/GenBank/DDBJ databases">
        <authorList>
            <person name="Pan Q."/>
            <person name="Jouanno E."/>
            <person name="Zahm M."/>
            <person name="Klopp C."/>
            <person name="Cabau C."/>
            <person name="Louis A."/>
            <person name="Berthelot C."/>
            <person name="Parey E."/>
            <person name="Roest Crollius H."/>
            <person name="Montfort J."/>
            <person name="Robinson-Rechavi M."/>
            <person name="Bouchez O."/>
            <person name="Lampietro C."/>
            <person name="Lopez Roques C."/>
            <person name="Donnadieu C."/>
            <person name="Postlethwait J."/>
            <person name="Bobe J."/>
            <person name="Dillon D."/>
            <person name="Chandos A."/>
            <person name="von Hippel F."/>
            <person name="Guiguen Y."/>
        </authorList>
    </citation>
    <scope>NUCLEOTIDE SEQUENCE</scope>
    <source>
        <strain evidence="1">YG-Jan2019</strain>
    </source>
</reference>
<dbReference type="EMBL" id="CM055751">
    <property type="protein sequence ID" value="KAJ7993526.1"/>
    <property type="molecule type" value="Genomic_DNA"/>
</dbReference>
<protein>
    <submittedName>
        <fullName evidence="1">Uncharacterized protein</fullName>
    </submittedName>
</protein>
<sequence length="541" mass="63156">MCVFQKDTQNLLLVMSQVAKSTRIQEEYEDDFEKDLDWLISEEGKSDGQDPDYEDIEAKIDEELEEENHEKKVDKKIQKESSVSDDLEEDRWPSPMEPLEFDSDRDSPYKGSTLIAPPPPVLEDELDEEKKYILEKIQLANQQLRDQEAPDMRRRRRLQFKDSLVDLVVSPVEDNTSTTHTAGVVDQENHSPAIVRDMEVDKEVSNRLSDLRISQQLGEGGRGGQETKAGNGALNRSLEVDQVGHGREGRVLVEKDGKFDLVCVKEVESQGLMLPTLASSSSYASSTPCLSERNPRCASASSSLRPISSTFSLGDKQLHSPRPPAKPRIRPTSASHSQRGSGGRLAKRRVQSANSTPSQQSTFTLSQQQKGLLNKIQERRERLAREEEQKKRNEQEQKRQENERAFRAWLGRKTEQLQEDRRIHRAQEMERMNDREHSEPDEAFRSWLQRKQQQQQRERHLEELKRLEEENGFYLRNREECERAFKQWLRRKREEKRAEQHAARERSRRLLFEERRSRRMQDLTCTVNETIRFNEPLTHRF</sequence>
<name>A0ACC2FQC8_DALPE</name>
<dbReference type="Proteomes" id="UP001157502">
    <property type="component" value="Chromosome 24"/>
</dbReference>